<name>A0A7Y8FBI2_9PSED</name>
<protein>
    <submittedName>
        <fullName evidence="2">DUF1311 domain-containing protein</fullName>
    </submittedName>
</protein>
<dbReference type="AlphaFoldDB" id="A0A7Y8FBI2"/>
<comment type="caution">
    <text evidence="2">The sequence shown here is derived from an EMBL/GenBank/DDBJ whole genome shotgun (WGS) entry which is preliminary data.</text>
</comment>
<dbReference type="Pfam" id="PF07007">
    <property type="entry name" value="LprI"/>
    <property type="match status" value="1"/>
</dbReference>
<accession>A0A7Y8FBI2</accession>
<dbReference type="Proteomes" id="UP000537188">
    <property type="component" value="Unassembled WGS sequence"/>
</dbReference>
<organism evidence="2 3">
    <name type="scientific">Pseudomonas yamanorum</name>
    <dbReference type="NCBI Taxonomy" id="515393"/>
    <lineage>
        <taxon>Bacteria</taxon>
        <taxon>Pseudomonadati</taxon>
        <taxon>Pseudomonadota</taxon>
        <taxon>Gammaproteobacteria</taxon>
        <taxon>Pseudomonadales</taxon>
        <taxon>Pseudomonadaceae</taxon>
        <taxon>Pseudomonas</taxon>
    </lineage>
</organism>
<dbReference type="InterPro" id="IPR009739">
    <property type="entry name" value="LprI-like_N"/>
</dbReference>
<gene>
    <name evidence="2" type="ORF">HX828_08410</name>
</gene>
<dbReference type="Gene3D" id="1.20.1270.180">
    <property type="match status" value="1"/>
</dbReference>
<reference evidence="2 3" key="1">
    <citation type="submission" date="2020-04" db="EMBL/GenBank/DDBJ databases">
        <title>Molecular characterization of pseudomonads from Agaricus bisporus reveal novel blotch 2 pathogens in Western Europe.</title>
        <authorList>
            <person name="Taparia T."/>
            <person name="Krijger M."/>
            <person name="Haynes E."/>
            <person name="Elpinstone J.G."/>
            <person name="Noble R."/>
            <person name="Van Der Wolf J."/>
        </authorList>
    </citation>
    <scope>NUCLEOTIDE SEQUENCE [LARGE SCALE GENOMIC DNA]</scope>
    <source>
        <strain evidence="2 3">IPO3781</strain>
    </source>
</reference>
<evidence type="ECO:0000313" key="2">
    <source>
        <dbReference type="EMBL" id="NWE75576.1"/>
    </source>
</evidence>
<dbReference type="EMBL" id="JACARF010000012">
    <property type="protein sequence ID" value="NWE75576.1"/>
    <property type="molecule type" value="Genomic_DNA"/>
</dbReference>
<feature type="domain" description="Lysozyme inhibitor LprI-like N-terminal" evidence="1">
    <location>
        <begin position="34"/>
        <end position="128"/>
    </location>
</feature>
<proteinExistence type="predicted"/>
<evidence type="ECO:0000313" key="3">
    <source>
        <dbReference type="Proteomes" id="UP000537188"/>
    </source>
</evidence>
<evidence type="ECO:0000259" key="1">
    <source>
        <dbReference type="Pfam" id="PF07007"/>
    </source>
</evidence>
<sequence>MTRISFMLLLGVHGFCHAEPAPDEVCSSINMDSRAVYECSKLKVKSSDIAINKTYKELNERIDFDYSSDPLLGEKLKGHIKQSQRAWIKLRDENCAIESFIISPDSQAFETTNNYCFARESDSRSEYLKNLRF</sequence>
<dbReference type="RefSeq" id="WP_177113415.1">
    <property type="nucleotide sequence ID" value="NZ_JACARF010000012.1"/>
</dbReference>